<keyword evidence="13" id="KW-0479">Metal-binding</keyword>
<evidence type="ECO:0000256" key="13">
    <source>
        <dbReference type="PROSITE-ProRule" id="PRU00047"/>
    </source>
</evidence>
<dbReference type="NCBIfam" id="TIGR00614">
    <property type="entry name" value="recQ_fam"/>
    <property type="match status" value="1"/>
</dbReference>
<keyword evidence="5" id="KW-0347">Helicase</keyword>
<dbReference type="GO" id="GO:0043138">
    <property type="term" value="F:3'-5' DNA helicase activity"/>
    <property type="evidence" value="ECO:0007669"/>
    <property type="project" value="UniProtKB-EC"/>
</dbReference>
<evidence type="ECO:0000256" key="10">
    <source>
        <dbReference type="ARBA" id="ARBA00034617"/>
    </source>
</evidence>
<evidence type="ECO:0000256" key="1">
    <source>
        <dbReference type="ARBA" id="ARBA00004123"/>
    </source>
</evidence>
<dbReference type="EC" id="5.6.2.4" evidence="11"/>
<comment type="catalytic activity">
    <reaction evidence="10">
        <text>Couples ATP hydrolysis with the unwinding of duplex DNA by translocating in the 3'-5' direction.</text>
        <dbReference type="EC" id="5.6.2.4"/>
    </reaction>
</comment>
<dbReference type="GO" id="GO:0005634">
    <property type="term" value="C:nucleus"/>
    <property type="evidence" value="ECO:0007669"/>
    <property type="project" value="UniProtKB-SubCell"/>
</dbReference>
<dbReference type="PROSITE" id="PS50158">
    <property type="entry name" value="ZF_CCHC"/>
    <property type="match status" value="1"/>
</dbReference>
<dbReference type="Pfam" id="PF00098">
    <property type="entry name" value="zf-CCHC"/>
    <property type="match status" value="1"/>
</dbReference>
<keyword evidence="9" id="KW-0539">Nucleus</keyword>
<reference evidence="18" key="1">
    <citation type="submission" date="2020-10" db="EMBL/GenBank/DDBJ databases">
        <title>Catharus ustulatus (Swainson's thrush) genome, bCatUst1, primary haplotype v2.</title>
        <authorList>
            <person name="Delmore K."/>
            <person name="Vafadar M."/>
            <person name="Formenti G."/>
            <person name="Chow W."/>
            <person name="Pelan S."/>
            <person name="Howe K."/>
            <person name="Rhie A."/>
            <person name="Mountcastle J."/>
            <person name="Haase B."/>
            <person name="Fedrigo O."/>
            <person name="Jarvis E.D."/>
        </authorList>
    </citation>
    <scope>NUCLEOTIDE SEQUENCE [LARGE SCALE GENOMIC DNA]</scope>
</reference>
<dbReference type="GO" id="GO:0009378">
    <property type="term" value="F:four-way junction helicase activity"/>
    <property type="evidence" value="ECO:0007669"/>
    <property type="project" value="TreeGrafter"/>
</dbReference>
<evidence type="ECO:0000256" key="14">
    <source>
        <dbReference type="SAM" id="MobiDB-lite"/>
    </source>
</evidence>
<keyword evidence="19" id="KW-1185">Reference proteome</keyword>
<protein>
    <recommendedName>
        <fullName evidence="11">DNA 3'-5' helicase</fullName>
        <ecNumber evidence="11">5.6.2.4</ecNumber>
    </recommendedName>
</protein>
<evidence type="ECO:0000259" key="17">
    <source>
        <dbReference type="PROSITE" id="PS51194"/>
    </source>
</evidence>
<evidence type="ECO:0000256" key="12">
    <source>
        <dbReference type="ARBA" id="ARBA00049360"/>
    </source>
</evidence>
<organism evidence="18 19">
    <name type="scientific">Catharus ustulatus</name>
    <name type="common">Russet-backed thrush</name>
    <name type="synonym">Hylocichla ustulatus</name>
    <dbReference type="NCBI Taxonomy" id="91951"/>
    <lineage>
        <taxon>Eukaryota</taxon>
        <taxon>Metazoa</taxon>
        <taxon>Chordata</taxon>
        <taxon>Craniata</taxon>
        <taxon>Vertebrata</taxon>
        <taxon>Euteleostomi</taxon>
        <taxon>Archelosauria</taxon>
        <taxon>Archosauria</taxon>
        <taxon>Dinosauria</taxon>
        <taxon>Saurischia</taxon>
        <taxon>Theropoda</taxon>
        <taxon>Coelurosauria</taxon>
        <taxon>Aves</taxon>
        <taxon>Neognathae</taxon>
        <taxon>Neoaves</taxon>
        <taxon>Telluraves</taxon>
        <taxon>Australaves</taxon>
        <taxon>Passeriformes</taxon>
        <taxon>Turdidae</taxon>
        <taxon>Catharus</taxon>
    </lineage>
</organism>
<evidence type="ECO:0000256" key="3">
    <source>
        <dbReference type="ARBA" id="ARBA00022741"/>
    </source>
</evidence>
<dbReference type="CDD" id="cd18018">
    <property type="entry name" value="DEXHc_RecQ4-like"/>
    <property type="match status" value="1"/>
</dbReference>
<feature type="compositionally biased region" description="Basic and acidic residues" evidence="14">
    <location>
        <begin position="66"/>
        <end position="81"/>
    </location>
</feature>
<evidence type="ECO:0000313" key="19">
    <source>
        <dbReference type="Proteomes" id="UP000694563"/>
    </source>
</evidence>
<dbReference type="PANTHER" id="PTHR13710:SF108">
    <property type="entry name" value="ATP-DEPENDENT DNA HELICASE Q4"/>
    <property type="match status" value="1"/>
</dbReference>
<name>A0A8C3U2S3_CATUS</name>
<dbReference type="Gene3D" id="3.40.50.300">
    <property type="entry name" value="P-loop containing nucleotide triphosphate hydrolases"/>
    <property type="match status" value="2"/>
</dbReference>
<dbReference type="InterPro" id="IPR014001">
    <property type="entry name" value="Helicase_ATP-bd"/>
</dbReference>
<evidence type="ECO:0000256" key="9">
    <source>
        <dbReference type="ARBA" id="ARBA00023242"/>
    </source>
</evidence>
<proteinExistence type="inferred from homology"/>
<dbReference type="GO" id="GO:0005524">
    <property type="term" value="F:ATP binding"/>
    <property type="evidence" value="ECO:0007669"/>
    <property type="project" value="UniProtKB-KW"/>
</dbReference>
<dbReference type="AlphaFoldDB" id="A0A8C3U2S3"/>
<keyword evidence="8" id="KW-0413">Isomerase</keyword>
<keyword evidence="3" id="KW-0547">Nucleotide-binding</keyword>
<evidence type="ECO:0000256" key="4">
    <source>
        <dbReference type="ARBA" id="ARBA00022801"/>
    </source>
</evidence>
<evidence type="ECO:0000256" key="8">
    <source>
        <dbReference type="ARBA" id="ARBA00023235"/>
    </source>
</evidence>
<dbReference type="SMART" id="SM00343">
    <property type="entry name" value="ZnF_C2HC"/>
    <property type="match status" value="1"/>
</dbReference>
<dbReference type="GO" id="GO:0005737">
    <property type="term" value="C:cytoplasm"/>
    <property type="evidence" value="ECO:0007669"/>
    <property type="project" value="TreeGrafter"/>
</dbReference>
<feature type="compositionally biased region" description="Basic and acidic residues" evidence="14">
    <location>
        <begin position="158"/>
        <end position="167"/>
    </location>
</feature>
<dbReference type="GO" id="GO:0008270">
    <property type="term" value="F:zinc ion binding"/>
    <property type="evidence" value="ECO:0007669"/>
    <property type="project" value="UniProtKB-KW"/>
</dbReference>
<sequence length="919" mass="103539">MENSEEFDDLVLPPSVPGLGPLKFPTNPKFSPVPEKFQRLKEKVAKTLGSLDPGWIERCQEFVEKTEEFPEKPKSAEKGEILESVGNSARKRPREGGGAAEIPAKLRRGLRESNPGISGMRKNLGIFGMREIQEGNEDEGERPEFQSGAGKVKKRSGKKVEEEEKSKPARKTRAPPGNFVRLNLKRKTFSRGSQRGKFLRKQVWKQKWRKKFGGGGDRCFRCGGNGHWASECTGRPGFWEFTENSQDFLQEFSPPPPPVDPLYPPNPDGTIPEEVLDALKILGFESFRPGQAEAVMRVLSGISTLLVLPTGTGKSLCYQLPAFLYHRNSGGIALVISPLVSLMDDQISGLPSSLRAVRIHSHLTPSQRESALKKIQSGQAQILLLSPEFVAASGSFCRFFRNFPPVAFACLDEAHCISQWSHNFRPAYLRVCKILRERLGVRCFLGLTATATAAALRHISQHLGISAPIGAAIVGIPKNLRLSASLDPDRDRALLELLQAWTFGNSGNSGNSENFGNSVLVFCTRREECERLAALIRREFPEIPEKSRIKTGKGKPREFCVSAAYHAGLCPRERRRIQEDFMENRIRVLCATISFGMGLDKSQIQGIVHYNIPGSLESYVQEIGRAGRDGSAARCHLFLQPEGQDLLELRRHIHENSVDFLAVKTLIQRVFAPCKCLENHGKIQENSKEFSKNSRICRGHERSIPIQEFVESLDLREEGEKNPKFPPKNPKFQSQIPKNPILCPPLGFLLARKTSGISGSLEFDAVALSDSMGWEFWRVRESLRRIQWETRKGKSKIQVEFQELSFHFQIPKIPQKYLKISQNSLGIPRIPGKEEEEEKNPGIAPDQEEEIRAEIRKFLAAYPEEEFSGRAVARIFHGIGSPRFPARIFGRDRRFWRRLLPLEFRSLSRLASQEILAWR</sequence>
<dbReference type="SMART" id="SM00490">
    <property type="entry name" value="HELICc"/>
    <property type="match status" value="1"/>
</dbReference>
<feature type="domain" description="Helicase ATP-binding" evidence="16">
    <location>
        <begin position="295"/>
        <end position="469"/>
    </location>
</feature>
<dbReference type="Proteomes" id="UP000694563">
    <property type="component" value="Chromosome 1"/>
</dbReference>
<dbReference type="PANTHER" id="PTHR13710">
    <property type="entry name" value="DNA HELICASE RECQ FAMILY MEMBER"/>
    <property type="match status" value="1"/>
</dbReference>
<dbReference type="PROSITE" id="PS51192">
    <property type="entry name" value="HELICASE_ATP_BIND_1"/>
    <property type="match status" value="1"/>
</dbReference>
<dbReference type="GO" id="GO:0016787">
    <property type="term" value="F:hydrolase activity"/>
    <property type="evidence" value="ECO:0007669"/>
    <property type="project" value="UniProtKB-KW"/>
</dbReference>
<dbReference type="Pfam" id="PF00271">
    <property type="entry name" value="Helicase_C"/>
    <property type="match status" value="1"/>
</dbReference>
<dbReference type="GO" id="GO:0000723">
    <property type="term" value="P:telomere maintenance"/>
    <property type="evidence" value="ECO:0007669"/>
    <property type="project" value="TreeGrafter"/>
</dbReference>
<dbReference type="InterPro" id="IPR036875">
    <property type="entry name" value="Znf_CCHC_sf"/>
</dbReference>
<evidence type="ECO:0000256" key="7">
    <source>
        <dbReference type="ARBA" id="ARBA00023125"/>
    </source>
</evidence>
<dbReference type="SUPFAM" id="SSF57756">
    <property type="entry name" value="Retrovirus zinc finger-like domains"/>
    <property type="match status" value="1"/>
</dbReference>
<keyword evidence="13" id="KW-0862">Zinc</keyword>
<keyword evidence="7" id="KW-0238">DNA-binding</keyword>
<feature type="compositionally biased region" description="Low complexity" evidence="14">
    <location>
        <begin position="10"/>
        <end position="22"/>
    </location>
</feature>
<dbReference type="GO" id="GO:0000724">
    <property type="term" value="P:double-strand break repair via homologous recombination"/>
    <property type="evidence" value="ECO:0007669"/>
    <property type="project" value="TreeGrafter"/>
</dbReference>
<dbReference type="InterPro" id="IPR027417">
    <property type="entry name" value="P-loop_NTPase"/>
</dbReference>
<evidence type="ECO:0000259" key="16">
    <source>
        <dbReference type="PROSITE" id="PS51192"/>
    </source>
</evidence>
<dbReference type="FunFam" id="3.40.50.300:FF:000772">
    <property type="entry name" value="ATP-dependent DNA helicase Q4"/>
    <property type="match status" value="1"/>
</dbReference>
<dbReference type="Gene3D" id="4.10.60.10">
    <property type="entry name" value="Zinc finger, CCHC-type"/>
    <property type="match status" value="1"/>
</dbReference>
<feature type="domain" description="Helicase C-terminal" evidence="17">
    <location>
        <begin position="489"/>
        <end position="678"/>
    </location>
</feature>
<dbReference type="GO" id="GO:0005694">
    <property type="term" value="C:chromosome"/>
    <property type="evidence" value="ECO:0007669"/>
    <property type="project" value="TreeGrafter"/>
</dbReference>
<feature type="domain" description="CCHC-type" evidence="15">
    <location>
        <begin position="218"/>
        <end position="232"/>
    </location>
</feature>
<keyword evidence="4" id="KW-0378">Hydrolase</keyword>
<dbReference type="GO" id="GO:0003677">
    <property type="term" value="F:DNA binding"/>
    <property type="evidence" value="ECO:0007669"/>
    <property type="project" value="UniProtKB-KW"/>
</dbReference>
<keyword evidence="6" id="KW-0067">ATP-binding</keyword>
<dbReference type="Pfam" id="PF00270">
    <property type="entry name" value="DEAD"/>
    <property type="match status" value="1"/>
</dbReference>
<comment type="subcellular location">
    <subcellularLocation>
        <location evidence="1">Nucleus</location>
    </subcellularLocation>
</comment>
<dbReference type="Ensembl" id="ENSCUST00005007560.1">
    <property type="protein sequence ID" value="ENSCUSP00005007284.1"/>
    <property type="gene ID" value="ENSCUSG00005004538.1"/>
</dbReference>
<dbReference type="PROSITE" id="PS51194">
    <property type="entry name" value="HELICASE_CTER"/>
    <property type="match status" value="1"/>
</dbReference>
<reference evidence="18" key="3">
    <citation type="submission" date="2025-09" db="UniProtKB">
        <authorList>
            <consortium name="Ensembl"/>
        </authorList>
    </citation>
    <scope>IDENTIFICATION</scope>
</reference>
<dbReference type="InterPro" id="IPR004589">
    <property type="entry name" value="DNA_helicase_ATP-dep_RecQ"/>
</dbReference>
<dbReference type="InterPro" id="IPR001878">
    <property type="entry name" value="Znf_CCHC"/>
</dbReference>
<dbReference type="InterPro" id="IPR011545">
    <property type="entry name" value="DEAD/DEAH_box_helicase_dom"/>
</dbReference>
<evidence type="ECO:0000256" key="6">
    <source>
        <dbReference type="ARBA" id="ARBA00022840"/>
    </source>
</evidence>
<evidence type="ECO:0000256" key="5">
    <source>
        <dbReference type="ARBA" id="ARBA00022806"/>
    </source>
</evidence>
<dbReference type="SUPFAM" id="SSF52540">
    <property type="entry name" value="P-loop containing nucleoside triphosphate hydrolases"/>
    <property type="match status" value="1"/>
</dbReference>
<keyword evidence="13" id="KW-0863">Zinc-finger</keyword>
<evidence type="ECO:0000313" key="18">
    <source>
        <dbReference type="Ensembl" id="ENSCUSP00005007284.1"/>
    </source>
</evidence>
<feature type="region of interest" description="Disordered" evidence="14">
    <location>
        <begin position="66"/>
        <end position="177"/>
    </location>
</feature>
<evidence type="ECO:0000259" key="15">
    <source>
        <dbReference type="PROSITE" id="PS50158"/>
    </source>
</evidence>
<feature type="region of interest" description="Disordered" evidence="14">
    <location>
        <begin position="1"/>
        <end position="30"/>
    </location>
</feature>
<evidence type="ECO:0000256" key="11">
    <source>
        <dbReference type="ARBA" id="ARBA00034808"/>
    </source>
</evidence>
<evidence type="ECO:0000256" key="2">
    <source>
        <dbReference type="ARBA" id="ARBA00005446"/>
    </source>
</evidence>
<dbReference type="InterPro" id="IPR001650">
    <property type="entry name" value="Helicase_C-like"/>
</dbReference>
<reference evidence="18" key="2">
    <citation type="submission" date="2025-08" db="UniProtKB">
        <authorList>
            <consortium name="Ensembl"/>
        </authorList>
    </citation>
    <scope>IDENTIFICATION</scope>
</reference>
<accession>A0A8C3U2S3</accession>
<comment type="catalytic activity">
    <reaction evidence="12">
        <text>ATP + H2O = ADP + phosphate + H(+)</text>
        <dbReference type="Rhea" id="RHEA:13065"/>
        <dbReference type="ChEBI" id="CHEBI:15377"/>
        <dbReference type="ChEBI" id="CHEBI:15378"/>
        <dbReference type="ChEBI" id="CHEBI:30616"/>
        <dbReference type="ChEBI" id="CHEBI:43474"/>
        <dbReference type="ChEBI" id="CHEBI:456216"/>
    </reaction>
</comment>
<dbReference type="SMART" id="SM00487">
    <property type="entry name" value="DEXDc"/>
    <property type="match status" value="1"/>
</dbReference>
<comment type="similarity">
    <text evidence="2">Belongs to the helicase family. RecQ subfamily.</text>
</comment>